<organism evidence="3 4">
    <name type="scientific">Streptococcus koreensis</name>
    <dbReference type="NCBI Taxonomy" id="2382163"/>
    <lineage>
        <taxon>Bacteria</taxon>
        <taxon>Bacillati</taxon>
        <taxon>Bacillota</taxon>
        <taxon>Bacilli</taxon>
        <taxon>Lactobacillales</taxon>
        <taxon>Streptococcaceae</taxon>
        <taxon>Streptococcus</taxon>
    </lineage>
</organism>
<reference evidence="4" key="1">
    <citation type="submission" date="2018-09" db="EMBL/GenBank/DDBJ databases">
        <title>Complete genome sequence of Streptococcus sp. KCOM 2890 (=JS71).</title>
        <authorList>
            <person name="Kook J.-K."/>
            <person name="Park S.-N."/>
            <person name="Lim Y.K."/>
        </authorList>
    </citation>
    <scope>NUCLEOTIDE SEQUENCE [LARGE SCALE GENOMIC DNA]</scope>
    <source>
        <strain evidence="4">JS71</strain>
    </source>
</reference>
<name>A0ABN5PRT7_9STRE</name>
<evidence type="ECO:0000313" key="3">
    <source>
        <dbReference type="EMBL" id="AYF93185.1"/>
    </source>
</evidence>
<feature type="transmembrane region" description="Helical" evidence="2">
    <location>
        <begin position="171"/>
        <end position="194"/>
    </location>
</feature>
<feature type="transmembrane region" description="Helical" evidence="2">
    <location>
        <begin position="214"/>
        <end position="246"/>
    </location>
</feature>
<keyword evidence="2" id="KW-1133">Transmembrane helix</keyword>
<keyword evidence="4" id="KW-1185">Reference proteome</keyword>
<evidence type="ECO:0000256" key="2">
    <source>
        <dbReference type="SAM" id="Phobius"/>
    </source>
</evidence>
<keyword evidence="2" id="KW-0812">Transmembrane</keyword>
<accession>A0ABN5PRT7</accession>
<evidence type="ECO:0000313" key="4">
    <source>
        <dbReference type="Proteomes" id="UP000277293"/>
    </source>
</evidence>
<dbReference type="EMBL" id="CP032620">
    <property type="protein sequence ID" value="AYF93185.1"/>
    <property type="molecule type" value="Genomic_DNA"/>
</dbReference>
<feature type="coiled-coil region" evidence="1">
    <location>
        <begin position="317"/>
        <end position="344"/>
    </location>
</feature>
<evidence type="ECO:0000256" key="1">
    <source>
        <dbReference type="SAM" id="Coils"/>
    </source>
</evidence>
<keyword evidence="1" id="KW-0175">Coiled coil</keyword>
<proteinExistence type="predicted"/>
<gene>
    <name evidence="3" type="ORF">D7D50_00290</name>
</gene>
<dbReference type="Proteomes" id="UP000277293">
    <property type="component" value="Chromosome"/>
</dbReference>
<keyword evidence="2" id="KW-0472">Membrane</keyword>
<protein>
    <submittedName>
        <fullName evidence="3">Uncharacterized protein</fullName>
    </submittedName>
</protein>
<sequence length="356" mass="39980">MKNLEGYKNMKVLKSLGLDVKQTEILYNFQFLKTIEDIKNEKDETRKKQKTKWLQEWQKSIESVFKVTHQEYNSKWVKNEEELRNWVSRIEVKSKSIWLDLVILETYVFEPYYPLNEGEQKNKLKYNLKNLWLEKFVVRNYMSKEIYSKMKKTYKTSFGTITKKKNTFVKIVLGSVSLALVLLGIGAVFAPQIAVALLGSQFAGLSGAALTNAVLAYLGGGAIAAGGLGVAGGTMVIAGGGALLGLNIGIMSGSSFVLLKKVLVNPTQNMVLCSKLLTVVKVFVLNKNNDIGVAKTIYNEFSNSISNLENLSYDTELDMDKNDKKDLEKSLAQMKNTKEELTKFISSYEIGITKKQ</sequence>